<protein>
    <submittedName>
        <fullName evidence="4">Putative secreted protein (Por secretion system target)</fullName>
    </submittedName>
</protein>
<feature type="domain" description="GH16" evidence="3">
    <location>
        <begin position="24"/>
        <end position="282"/>
    </location>
</feature>
<dbReference type="GO" id="GO:0005975">
    <property type="term" value="P:carbohydrate metabolic process"/>
    <property type="evidence" value="ECO:0007669"/>
    <property type="project" value="InterPro"/>
</dbReference>
<dbReference type="InterPro" id="IPR000757">
    <property type="entry name" value="Beta-glucanase-like"/>
</dbReference>
<dbReference type="SUPFAM" id="SSF49899">
    <property type="entry name" value="Concanavalin A-like lectins/glucanases"/>
    <property type="match status" value="1"/>
</dbReference>
<feature type="chain" id="PRO_5017575155" evidence="2">
    <location>
        <begin position="27"/>
        <end position="379"/>
    </location>
</feature>
<accession>A0A3D9L2Z8</accession>
<name>A0A3D9L2Z8_MARFU</name>
<dbReference type="NCBIfam" id="TIGR04183">
    <property type="entry name" value="Por_Secre_tail"/>
    <property type="match status" value="1"/>
</dbReference>
<dbReference type="InterPro" id="IPR026444">
    <property type="entry name" value="Secre_tail"/>
</dbReference>
<dbReference type="Gene3D" id="2.60.120.200">
    <property type="match status" value="1"/>
</dbReference>
<dbReference type="Proteomes" id="UP000256779">
    <property type="component" value="Unassembled WGS sequence"/>
</dbReference>
<comment type="caution">
    <text evidence="4">The sequence shown here is derived from an EMBL/GenBank/DDBJ whole genome shotgun (WGS) entry which is preliminary data.</text>
</comment>
<gene>
    <name evidence="4" type="ORF">C7460_11380</name>
</gene>
<evidence type="ECO:0000313" key="5">
    <source>
        <dbReference type="Proteomes" id="UP000256779"/>
    </source>
</evidence>
<evidence type="ECO:0000256" key="1">
    <source>
        <dbReference type="ARBA" id="ARBA00006865"/>
    </source>
</evidence>
<feature type="signal peptide" evidence="2">
    <location>
        <begin position="1"/>
        <end position="26"/>
    </location>
</feature>
<dbReference type="InterPro" id="IPR013320">
    <property type="entry name" value="ConA-like_dom_sf"/>
</dbReference>
<evidence type="ECO:0000259" key="3">
    <source>
        <dbReference type="PROSITE" id="PS51762"/>
    </source>
</evidence>
<keyword evidence="2" id="KW-0732">Signal</keyword>
<organism evidence="4 5">
    <name type="scientific">Marinoscillum furvescens DSM 4134</name>
    <dbReference type="NCBI Taxonomy" id="1122208"/>
    <lineage>
        <taxon>Bacteria</taxon>
        <taxon>Pseudomonadati</taxon>
        <taxon>Bacteroidota</taxon>
        <taxon>Cytophagia</taxon>
        <taxon>Cytophagales</taxon>
        <taxon>Reichenbachiellaceae</taxon>
        <taxon>Marinoscillum</taxon>
    </lineage>
</organism>
<dbReference type="GO" id="GO:0004553">
    <property type="term" value="F:hydrolase activity, hydrolyzing O-glycosyl compounds"/>
    <property type="evidence" value="ECO:0007669"/>
    <property type="project" value="InterPro"/>
</dbReference>
<dbReference type="Pfam" id="PF18962">
    <property type="entry name" value="Por_Secre_tail"/>
    <property type="match status" value="1"/>
</dbReference>
<proteinExistence type="inferred from homology"/>
<dbReference type="AlphaFoldDB" id="A0A3D9L2Z8"/>
<comment type="similarity">
    <text evidence="1">Belongs to the glycosyl hydrolase 16 family.</text>
</comment>
<evidence type="ECO:0000256" key="2">
    <source>
        <dbReference type="SAM" id="SignalP"/>
    </source>
</evidence>
<sequence>MKNQQPYLAKLACLILLLAAGPLVLAQQAPPSAVAGLYNASVDWSVSDDFNSLNWSKWTYRKDDGTNGIGEGSNYVYIVNNSYVSLKGSGATDKGGGLSSLNPTHYGFYITKFRLLGGFPEDHSTAWHPSIWASPWNMGSDARQLNPLPSDWVEIDFMEYIEQWPSFWHTQLIPRLNNVTEPVSGRPLLYTRDTNFGSWTTLGLEYHPDYFQLWELTNGTWTKKGTKIYTSGYENTTSKIHYKCRSQVYWILSNKYHYAGGWYQGDSWMHVDYFYYYPYNGSSRNDLSHFEADNPQSNMGLEQVSLSPNPTHGLVSLANLANGTYEVTVVDLLGKTALEQTINVSAGSYSMDVATLPKGTYVLKIKSREGSRNMRFIKY</sequence>
<dbReference type="PROSITE" id="PS51762">
    <property type="entry name" value="GH16_2"/>
    <property type="match status" value="1"/>
</dbReference>
<dbReference type="EMBL" id="QREG01000013">
    <property type="protein sequence ID" value="RED97031.1"/>
    <property type="molecule type" value="Genomic_DNA"/>
</dbReference>
<evidence type="ECO:0000313" key="4">
    <source>
        <dbReference type="EMBL" id="RED97031.1"/>
    </source>
</evidence>
<keyword evidence="5" id="KW-1185">Reference proteome</keyword>
<reference evidence="4 5" key="1">
    <citation type="submission" date="2018-07" db="EMBL/GenBank/DDBJ databases">
        <title>Genomic Encyclopedia of Type Strains, Phase IV (KMG-IV): sequencing the most valuable type-strain genomes for metagenomic binning, comparative biology and taxonomic classification.</title>
        <authorList>
            <person name="Goeker M."/>
        </authorList>
    </citation>
    <scope>NUCLEOTIDE SEQUENCE [LARGE SCALE GENOMIC DNA]</scope>
    <source>
        <strain evidence="4 5">DSM 4134</strain>
    </source>
</reference>